<sequence>MVKANSMEIWTIGHSNLQLDDFVALLQQHDIELVGDIRRFPGSRKFPHFGQELLSESLQSQGINYRWLEGLGGRRSQQDATSPSPNDGLRNQSFRNYADYMLTETFREAFAELKQIAAAKRTAIMCSESVFWRCHRRLVSDYTVTSGGTVHHIFPDGKTRPHALTNEAVIKNSSDSPQVIYPGAPTLFD</sequence>
<comment type="caution">
    <text evidence="1">The sequence shown here is derived from an EMBL/GenBank/DDBJ whole genome shotgun (WGS) entry which is preliminary data.</text>
</comment>
<proteinExistence type="predicted"/>
<dbReference type="PANTHER" id="PTHR39337">
    <property type="entry name" value="BLR5642 PROTEIN"/>
    <property type="match status" value="1"/>
</dbReference>
<dbReference type="Proteomes" id="UP001500840">
    <property type="component" value="Unassembled WGS sequence"/>
</dbReference>
<reference evidence="2" key="1">
    <citation type="journal article" date="2019" name="Int. J. Syst. Evol. Microbiol.">
        <title>The Global Catalogue of Microorganisms (GCM) 10K type strain sequencing project: providing services to taxonomists for standard genome sequencing and annotation.</title>
        <authorList>
            <consortium name="The Broad Institute Genomics Platform"/>
            <consortium name="The Broad Institute Genome Sequencing Center for Infectious Disease"/>
            <person name="Wu L."/>
            <person name="Ma J."/>
        </authorList>
    </citation>
    <scope>NUCLEOTIDE SEQUENCE [LARGE SCALE GENOMIC DNA]</scope>
    <source>
        <strain evidence="2">JCM 17759</strain>
    </source>
</reference>
<accession>A0ABP8NIZ3</accession>
<evidence type="ECO:0000313" key="2">
    <source>
        <dbReference type="Proteomes" id="UP001500840"/>
    </source>
</evidence>
<dbReference type="RefSeq" id="WP_345327005.1">
    <property type="nucleotide sequence ID" value="NZ_BAABGA010000082.1"/>
</dbReference>
<dbReference type="Pfam" id="PF04343">
    <property type="entry name" value="DUF488"/>
    <property type="match status" value="1"/>
</dbReference>
<dbReference type="PANTHER" id="PTHR39337:SF1">
    <property type="entry name" value="BLR5642 PROTEIN"/>
    <property type="match status" value="1"/>
</dbReference>
<dbReference type="PIRSF" id="PIRSF024492">
    <property type="entry name" value="UCP024492"/>
    <property type="match status" value="1"/>
</dbReference>
<name>A0ABP8NIZ3_9BACT</name>
<dbReference type="InterPro" id="IPR014519">
    <property type="entry name" value="UCP024492"/>
</dbReference>
<dbReference type="InterPro" id="IPR007438">
    <property type="entry name" value="DUF488"/>
</dbReference>
<keyword evidence="2" id="KW-1185">Reference proteome</keyword>
<dbReference type="EMBL" id="BAABGA010000082">
    <property type="protein sequence ID" value="GAA4466629.1"/>
    <property type="molecule type" value="Genomic_DNA"/>
</dbReference>
<evidence type="ECO:0000313" key="1">
    <source>
        <dbReference type="EMBL" id="GAA4466629.1"/>
    </source>
</evidence>
<gene>
    <name evidence="1" type="ORF">GCM10023156_55680</name>
</gene>
<protein>
    <submittedName>
        <fullName evidence="1">DUF488 domain-containing protein</fullName>
    </submittedName>
</protein>
<organism evidence="1 2">
    <name type="scientific">Novipirellula rosea</name>
    <dbReference type="NCBI Taxonomy" id="1031540"/>
    <lineage>
        <taxon>Bacteria</taxon>
        <taxon>Pseudomonadati</taxon>
        <taxon>Planctomycetota</taxon>
        <taxon>Planctomycetia</taxon>
        <taxon>Pirellulales</taxon>
        <taxon>Pirellulaceae</taxon>
        <taxon>Novipirellula</taxon>
    </lineage>
</organism>